<organism evidence="2 3">
    <name type="scientific">Polyrhizophydium stewartii</name>
    <dbReference type="NCBI Taxonomy" id="2732419"/>
    <lineage>
        <taxon>Eukaryota</taxon>
        <taxon>Fungi</taxon>
        <taxon>Fungi incertae sedis</taxon>
        <taxon>Chytridiomycota</taxon>
        <taxon>Chytridiomycota incertae sedis</taxon>
        <taxon>Chytridiomycetes</taxon>
        <taxon>Rhizophydiales</taxon>
        <taxon>Rhizophydiales incertae sedis</taxon>
        <taxon>Polyrhizophydium</taxon>
    </lineage>
</organism>
<evidence type="ECO:0000256" key="1">
    <source>
        <dbReference type="SAM" id="MobiDB-lite"/>
    </source>
</evidence>
<feature type="region of interest" description="Disordered" evidence="1">
    <location>
        <begin position="266"/>
        <end position="288"/>
    </location>
</feature>
<dbReference type="InterPro" id="IPR011990">
    <property type="entry name" value="TPR-like_helical_dom_sf"/>
</dbReference>
<proteinExistence type="predicted"/>
<reference evidence="2 3" key="1">
    <citation type="submission" date="2023-09" db="EMBL/GenBank/DDBJ databases">
        <title>Pangenome analysis of Batrachochytrium dendrobatidis and related Chytrids.</title>
        <authorList>
            <person name="Yacoub M.N."/>
            <person name="Stajich J.E."/>
            <person name="James T.Y."/>
        </authorList>
    </citation>
    <scope>NUCLEOTIDE SEQUENCE [LARGE SCALE GENOMIC DNA]</scope>
    <source>
        <strain evidence="2 3">JEL0888</strain>
    </source>
</reference>
<comment type="caution">
    <text evidence="2">The sequence shown here is derived from an EMBL/GenBank/DDBJ whole genome shotgun (WGS) entry which is preliminary data.</text>
</comment>
<evidence type="ECO:0000313" key="2">
    <source>
        <dbReference type="EMBL" id="KAL2919603.1"/>
    </source>
</evidence>
<dbReference type="Gene3D" id="1.25.40.10">
    <property type="entry name" value="Tetratricopeptide repeat domain"/>
    <property type="match status" value="1"/>
</dbReference>
<name>A0ABR4NJ92_9FUNG</name>
<dbReference type="Proteomes" id="UP001527925">
    <property type="component" value="Unassembled WGS sequence"/>
</dbReference>
<dbReference type="EMBL" id="JADGIZ020000002">
    <property type="protein sequence ID" value="KAL2919603.1"/>
    <property type="molecule type" value="Genomic_DNA"/>
</dbReference>
<gene>
    <name evidence="2" type="ORF">HK105_200515</name>
</gene>
<accession>A0ABR4NJ92</accession>
<keyword evidence="3" id="KW-1185">Reference proteome</keyword>
<sequence length="620" mass="68248">MMPWDDELDPVEALRRFPVSVRNMPRRDTSQRDAYARALADIDRLDPASIPYSTYLLVLMSPHLGVLSQDMLWRVYTGFVVAAAGRIQITPQHLDMAVQHLMRQYFAAPCVSKSLYGPRLPAPRLAGLARERMEHILRDYELLGYRPTAAALSARIICAAGDGDAELAHQIFDMAHAKQGPELQQGQDGAERSRVEDSDANELDNDSALKDDLISNPAPEQASGAPGLTLEGYNAYISMLAWRMHSTGHSNISTSFDRLPSTMAQEDSYAAPKHNHQPQPTTNAATSATANVPKLSQNMVWRTVTEMRRMGIEPSRITYEMWLYLFGRLGDSRGVTKNLTRLRAKHIARKSETMHVALDAIAETRLPRKWAEHEEQQLGRRGPGRMEPGMLTQLLTARTKYFVAIGDSPRAWSVLRAFDASKIPLNSTAARLLALAGILDHADSPETTADHLGRLLQVQLAAGSELVEPAVWLELIDSYFKYSADAFPAVALNALRTLCIELVPAWTDTGAYGFGASGPLPLPVEAGVWGRLAYMLGRTFNASGLEMLLQLLTRTEMEQDRIESHIAAFMSGWVDGGGDADELRTRAVDAFATVERVRGSAAADAGEGRIHGTPDGEARQ</sequence>
<feature type="region of interest" description="Disordered" evidence="1">
    <location>
        <begin position="180"/>
        <end position="227"/>
    </location>
</feature>
<evidence type="ECO:0000313" key="3">
    <source>
        <dbReference type="Proteomes" id="UP001527925"/>
    </source>
</evidence>
<protein>
    <submittedName>
        <fullName evidence="2">Uncharacterized protein</fullName>
    </submittedName>
</protein>